<gene>
    <name evidence="1" type="ORF">FCC1311_056932</name>
</gene>
<dbReference type="Pfam" id="PF09808">
    <property type="entry name" value="SNAPC1"/>
    <property type="match status" value="1"/>
</dbReference>
<organism evidence="1 2">
    <name type="scientific">Hondaea fermentalgiana</name>
    <dbReference type="NCBI Taxonomy" id="2315210"/>
    <lineage>
        <taxon>Eukaryota</taxon>
        <taxon>Sar</taxon>
        <taxon>Stramenopiles</taxon>
        <taxon>Bigyra</taxon>
        <taxon>Labyrinthulomycetes</taxon>
        <taxon>Thraustochytrida</taxon>
        <taxon>Thraustochytriidae</taxon>
        <taxon>Hondaea</taxon>
    </lineage>
</organism>
<dbReference type="EMBL" id="BEYU01000058">
    <property type="protein sequence ID" value="GBG29472.1"/>
    <property type="molecule type" value="Genomic_DNA"/>
</dbReference>
<dbReference type="Proteomes" id="UP000241890">
    <property type="component" value="Unassembled WGS sequence"/>
</dbReference>
<sequence>MGSLAWQVDALLSEFARQESLAWTDFCACWREVDFAQVHHLAEACVASNRTRLQTQFTARAIARALFSTFLRALQVPAPLEKRVGALFGLILAASTQTVDPPEPIALAPHALRACVRAALEARGCGNDDACVALRALTDGDLAVFEVSLASEEETQLLRRCQGQETPSSEDVDVRASLTSPQSFVEACLETGPVDLANDLRMQTLRSERPDLFCLLYNRDERTRTFLARWYASSNDAPDPLTKRDHIETVAICDAGIRVVAFDMDQTAVGAHSRGRLRRGAPLAEFLSKTKADFIALVPELLERGLGVAIATHSDASQFRYNNVIRPSTHILGLELAQTVIRHAFSAEIAEAFKIIAYNPRAHDEGTEDAFLIKRYHMRVLQEHYSVAAQEILFFDDARVVVDDCNETCGVRAFAVDPLRGFELADAQRALDVIEAKLLEPSTSADEAIDP</sequence>
<evidence type="ECO:0000313" key="2">
    <source>
        <dbReference type="Proteomes" id="UP000241890"/>
    </source>
</evidence>
<reference evidence="1 2" key="1">
    <citation type="submission" date="2017-12" db="EMBL/GenBank/DDBJ databases">
        <title>Sequencing, de novo assembly and annotation of complete genome of a new Thraustochytrid species, strain FCC1311.</title>
        <authorList>
            <person name="Sedici K."/>
            <person name="Godart F."/>
            <person name="Aiese Cigliano R."/>
            <person name="Sanseverino W."/>
            <person name="Barakat M."/>
            <person name="Ortet P."/>
            <person name="Marechal E."/>
            <person name="Cagnac O."/>
            <person name="Amato A."/>
        </authorList>
    </citation>
    <scope>NUCLEOTIDE SEQUENCE [LARGE SCALE GENOMIC DNA]</scope>
</reference>
<dbReference type="AlphaFoldDB" id="A0A2R5GEV2"/>
<proteinExistence type="predicted"/>
<comment type="caution">
    <text evidence="1">The sequence shown here is derived from an EMBL/GenBank/DDBJ whole genome shotgun (WGS) entry which is preliminary data.</text>
</comment>
<evidence type="ECO:0000313" key="1">
    <source>
        <dbReference type="EMBL" id="GBG29472.1"/>
    </source>
</evidence>
<dbReference type="InterPro" id="IPR023214">
    <property type="entry name" value="HAD_sf"/>
</dbReference>
<accession>A0A2R5GEV2</accession>
<dbReference type="Gene3D" id="3.40.50.1000">
    <property type="entry name" value="HAD superfamily/HAD-like"/>
    <property type="match status" value="1"/>
</dbReference>
<dbReference type="OrthoDB" id="41031at2759"/>
<dbReference type="InterPro" id="IPR019188">
    <property type="entry name" value="SNAPC1"/>
</dbReference>
<keyword evidence="2" id="KW-1185">Reference proteome</keyword>
<name>A0A2R5GEV2_9STRA</name>
<dbReference type="InParanoid" id="A0A2R5GEV2"/>
<protein>
    <submittedName>
        <fullName evidence="1">snRNA-activating protein complex subunit 1</fullName>
    </submittedName>
</protein>